<accession>A0A7T6XK60</accession>
<feature type="domain" description="FAD-binding" evidence="9">
    <location>
        <begin position="12"/>
        <end position="372"/>
    </location>
</feature>
<dbReference type="PANTHER" id="PTHR13789">
    <property type="entry name" value="MONOOXYGENASE"/>
    <property type="match status" value="1"/>
</dbReference>
<comment type="similarity">
    <text evidence="2">Belongs to the paxM FAD-dependent monooxygenase family.</text>
</comment>
<dbReference type="PANTHER" id="PTHR13789:SF318">
    <property type="entry name" value="GERANYLGERANYL DIPHOSPHATE REDUCTASE"/>
    <property type="match status" value="1"/>
</dbReference>
<evidence type="ECO:0000256" key="7">
    <source>
        <dbReference type="SAM" id="MobiDB-lite"/>
    </source>
</evidence>
<protein>
    <submittedName>
        <fullName evidence="10">Monooxygenase, FAD-binding</fullName>
    </submittedName>
</protein>
<evidence type="ECO:0000256" key="5">
    <source>
        <dbReference type="ARBA" id="ARBA00023002"/>
    </source>
</evidence>
<comment type="cofactor">
    <cofactor evidence="1">
        <name>FAD</name>
        <dbReference type="ChEBI" id="CHEBI:57692"/>
    </cofactor>
</comment>
<keyword evidence="8" id="KW-1133">Transmembrane helix</keyword>
<dbReference type="AlphaFoldDB" id="A0A7T6XK60"/>
<keyword evidence="6 10" id="KW-0503">Monooxygenase</keyword>
<dbReference type="InterPro" id="IPR002938">
    <property type="entry name" value="FAD-bd"/>
</dbReference>
<dbReference type="GO" id="GO:0004497">
    <property type="term" value="F:monooxygenase activity"/>
    <property type="evidence" value="ECO:0007669"/>
    <property type="project" value="UniProtKB-KW"/>
</dbReference>
<evidence type="ECO:0000256" key="3">
    <source>
        <dbReference type="ARBA" id="ARBA00022630"/>
    </source>
</evidence>
<keyword evidence="8" id="KW-0812">Transmembrane</keyword>
<dbReference type="EMBL" id="CP060775">
    <property type="protein sequence ID" value="QQK42668.1"/>
    <property type="molecule type" value="Genomic_DNA"/>
</dbReference>
<evidence type="ECO:0000313" key="10">
    <source>
        <dbReference type="EMBL" id="QQK42668.1"/>
    </source>
</evidence>
<sequence>MAKRHESTQDDLKIAIAGAGYGGLTAAIAFARLLPLNVSLTIFEQATELKAVGASIGIGPNGLRSLYKLGVNPALIEEVASRQPSGRPFVYLHWLTGEVLKETAHHAVKDPRDAMARFHRADLQKLLLESLPEKVTMKLSKRVKSVRVQSPQDGGGVLLAFEDETTFEADLLVGADGIHSVVRKAFAPNHSLRWTGDILFRSTFDRSLVEKIEDLPADAVFHCGPNENFLFTSRLGTSGAVCKPRGEHKLARKMKANGPQGKTQYTVVGQTQSDPDDPENPSRTAQWNTEGDVTTLRDLYKGWHPTVEKILKATPTTRLYPNHLGIPLKSMVSETCVALIGDAGHTHGGAFASGGSQAMNDTHALALALAHIWPTEKNAKPDRPQVARALALFDGTRRPHVNKLIDLVQIGLAARQAKLRDVRKVEETDKERRERISGLSDIAWLAEHDVEAAFRDFAQTEFAKL</sequence>
<reference evidence="10 11" key="1">
    <citation type="submission" date="2020-08" db="EMBL/GenBank/DDBJ databases">
        <title>The completed genome sequence of the pathogenic ascomycete fungus Penicillium digitatum.</title>
        <authorList>
            <person name="Wang M."/>
        </authorList>
    </citation>
    <scope>NUCLEOTIDE SEQUENCE [LARGE SCALE GENOMIC DNA]</scope>
    <source>
        <strain evidence="10 11">PdW03</strain>
    </source>
</reference>
<feature type="compositionally biased region" description="Polar residues" evidence="7">
    <location>
        <begin position="260"/>
        <end position="273"/>
    </location>
</feature>
<dbReference type="Proteomes" id="UP000595662">
    <property type="component" value="Chromosome 2"/>
</dbReference>
<dbReference type="Gene3D" id="3.50.50.60">
    <property type="entry name" value="FAD/NAD(P)-binding domain"/>
    <property type="match status" value="1"/>
</dbReference>
<proteinExistence type="inferred from homology"/>
<evidence type="ECO:0000313" key="11">
    <source>
        <dbReference type="Proteomes" id="UP000595662"/>
    </source>
</evidence>
<dbReference type="SUPFAM" id="SSF54373">
    <property type="entry name" value="FAD-linked reductases, C-terminal domain"/>
    <property type="match status" value="1"/>
</dbReference>
<dbReference type="SUPFAM" id="SSF51905">
    <property type="entry name" value="FAD/NAD(P)-binding domain"/>
    <property type="match status" value="1"/>
</dbReference>
<evidence type="ECO:0000256" key="1">
    <source>
        <dbReference type="ARBA" id="ARBA00001974"/>
    </source>
</evidence>
<dbReference type="Pfam" id="PF01494">
    <property type="entry name" value="FAD_binding_3"/>
    <property type="match status" value="1"/>
</dbReference>
<name>A0A7T6XK60_PENDI</name>
<evidence type="ECO:0000256" key="8">
    <source>
        <dbReference type="SAM" id="Phobius"/>
    </source>
</evidence>
<dbReference type="GeneID" id="26231844"/>
<dbReference type="OMA" id="TAQWNTE"/>
<feature type="transmembrane region" description="Helical" evidence="8">
    <location>
        <begin position="12"/>
        <end position="34"/>
    </location>
</feature>
<dbReference type="GO" id="GO:0071949">
    <property type="term" value="F:FAD binding"/>
    <property type="evidence" value="ECO:0007669"/>
    <property type="project" value="InterPro"/>
</dbReference>
<keyword evidence="5" id="KW-0560">Oxidoreductase</keyword>
<dbReference type="InterPro" id="IPR036188">
    <property type="entry name" value="FAD/NAD-bd_sf"/>
</dbReference>
<keyword evidence="3" id="KW-0285">Flavoprotein</keyword>
<feature type="region of interest" description="Disordered" evidence="7">
    <location>
        <begin position="254"/>
        <end position="286"/>
    </location>
</feature>
<keyword evidence="4" id="KW-0274">FAD</keyword>
<evidence type="ECO:0000256" key="4">
    <source>
        <dbReference type="ARBA" id="ARBA00022827"/>
    </source>
</evidence>
<dbReference type="VEuPathDB" id="FungiDB:PDIP_35260"/>
<evidence type="ECO:0000259" key="9">
    <source>
        <dbReference type="Pfam" id="PF01494"/>
    </source>
</evidence>
<dbReference type="KEGG" id="pdp:PDIP_35260"/>
<evidence type="ECO:0000256" key="6">
    <source>
        <dbReference type="ARBA" id="ARBA00023033"/>
    </source>
</evidence>
<organism evidence="10 11">
    <name type="scientific">Penicillium digitatum</name>
    <name type="common">Green mold</name>
    <dbReference type="NCBI Taxonomy" id="36651"/>
    <lineage>
        <taxon>Eukaryota</taxon>
        <taxon>Fungi</taxon>
        <taxon>Dikarya</taxon>
        <taxon>Ascomycota</taxon>
        <taxon>Pezizomycotina</taxon>
        <taxon>Eurotiomycetes</taxon>
        <taxon>Eurotiomycetidae</taxon>
        <taxon>Eurotiales</taxon>
        <taxon>Aspergillaceae</taxon>
        <taxon>Penicillium</taxon>
    </lineage>
</organism>
<keyword evidence="8" id="KW-0472">Membrane</keyword>
<dbReference type="InterPro" id="IPR050493">
    <property type="entry name" value="FAD-dep_Monooxygenase_BioMet"/>
</dbReference>
<dbReference type="PRINTS" id="PR00420">
    <property type="entry name" value="RNGMNOXGNASE"/>
</dbReference>
<dbReference type="RefSeq" id="XP_014535358.1">
    <property type="nucleotide sequence ID" value="XM_014679872.1"/>
</dbReference>
<evidence type="ECO:0000256" key="2">
    <source>
        <dbReference type="ARBA" id="ARBA00007992"/>
    </source>
</evidence>
<gene>
    <name evidence="10" type="ORF">Pdw03_6569</name>
</gene>